<evidence type="ECO:0000313" key="3">
    <source>
        <dbReference type="Proteomes" id="UP000307173"/>
    </source>
</evidence>
<reference evidence="2 3" key="1">
    <citation type="journal article" date="2019" name="Front. Genet.">
        <title>Whole-Genome Sequencing of the Opportunistic Yeast Pathogen Candida inconspicua Uncovers Its Hybrid Origin.</title>
        <authorList>
            <person name="Mixao V."/>
            <person name="Hansen A.P."/>
            <person name="Saus E."/>
            <person name="Boekhout T."/>
            <person name="Lass-Florl C."/>
            <person name="Gabaldon T."/>
        </authorList>
    </citation>
    <scope>NUCLEOTIDE SEQUENCE [LARGE SCALE GENOMIC DNA]</scope>
    <source>
        <strain evidence="2 3">CBS 180</strain>
    </source>
</reference>
<keyword evidence="3" id="KW-1185">Reference proteome</keyword>
<evidence type="ECO:0000313" key="2">
    <source>
        <dbReference type="EMBL" id="TID28472.1"/>
    </source>
</evidence>
<feature type="region of interest" description="Disordered" evidence="1">
    <location>
        <begin position="1"/>
        <end position="37"/>
    </location>
</feature>
<dbReference type="OrthoDB" id="5577072at2759"/>
<comment type="caution">
    <text evidence="2">The sequence shown here is derived from an EMBL/GenBank/DDBJ whole genome shotgun (WGS) entry which is preliminary data.</text>
</comment>
<dbReference type="AlphaFoldDB" id="A0A4T0X2T2"/>
<gene>
    <name evidence="2" type="ORF">CANINC_002467</name>
</gene>
<protein>
    <submittedName>
        <fullName evidence="2">Uncharacterized protein</fullName>
    </submittedName>
</protein>
<proteinExistence type="predicted"/>
<dbReference type="EMBL" id="SELW01000396">
    <property type="protein sequence ID" value="TID28472.1"/>
    <property type="molecule type" value="Genomic_DNA"/>
</dbReference>
<name>A0A4T0X2T2_9ASCO</name>
<dbReference type="Proteomes" id="UP000307173">
    <property type="component" value="Unassembled WGS sequence"/>
</dbReference>
<sequence>MRFSLKGKGKQPKEEVKNVLTEEGEKENTGENLTRQTPLVLVEDKDEEVVDSKQPLCIIPAKSNNSLAETPTEQDYAKLPPGVFGLALLRGMQSQSKNGEDESESN</sequence>
<evidence type="ECO:0000256" key="1">
    <source>
        <dbReference type="SAM" id="MobiDB-lite"/>
    </source>
</evidence>
<feature type="compositionally biased region" description="Basic residues" evidence="1">
    <location>
        <begin position="1"/>
        <end position="10"/>
    </location>
</feature>
<accession>A0A4T0X2T2</accession>
<organism evidence="2 3">
    <name type="scientific">Pichia inconspicua</name>
    <dbReference type="NCBI Taxonomy" id="52247"/>
    <lineage>
        <taxon>Eukaryota</taxon>
        <taxon>Fungi</taxon>
        <taxon>Dikarya</taxon>
        <taxon>Ascomycota</taxon>
        <taxon>Saccharomycotina</taxon>
        <taxon>Pichiomycetes</taxon>
        <taxon>Pichiales</taxon>
        <taxon>Pichiaceae</taxon>
        <taxon>Pichia</taxon>
    </lineage>
</organism>